<dbReference type="Proteomes" id="UP001154282">
    <property type="component" value="Unassembled WGS sequence"/>
</dbReference>
<organism evidence="1 2">
    <name type="scientific">Linum tenue</name>
    <dbReference type="NCBI Taxonomy" id="586396"/>
    <lineage>
        <taxon>Eukaryota</taxon>
        <taxon>Viridiplantae</taxon>
        <taxon>Streptophyta</taxon>
        <taxon>Embryophyta</taxon>
        <taxon>Tracheophyta</taxon>
        <taxon>Spermatophyta</taxon>
        <taxon>Magnoliopsida</taxon>
        <taxon>eudicotyledons</taxon>
        <taxon>Gunneridae</taxon>
        <taxon>Pentapetalae</taxon>
        <taxon>rosids</taxon>
        <taxon>fabids</taxon>
        <taxon>Malpighiales</taxon>
        <taxon>Linaceae</taxon>
        <taxon>Linum</taxon>
    </lineage>
</organism>
<evidence type="ECO:0008006" key="3">
    <source>
        <dbReference type="Google" id="ProtNLM"/>
    </source>
</evidence>
<gene>
    <name evidence="1" type="ORF">LITE_LOCUS12134</name>
</gene>
<comment type="caution">
    <text evidence="1">The sequence shown here is derived from an EMBL/GenBank/DDBJ whole genome shotgun (WGS) entry which is preliminary data.</text>
</comment>
<dbReference type="InterPro" id="IPR036047">
    <property type="entry name" value="F-box-like_dom_sf"/>
</dbReference>
<evidence type="ECO:0000313" key="2">
    <source>
        <dbReference type="Proteomes" id="UP001154282"/>
    </source>
</evidence>
<name>A0AAV0J199_9ROSI</name>
<proteinExistence type="predicted"/>
<reference evidence="1" key="1">
    <citation type="submission" date="2022-08" db="EMBL/GenBank/DDBJ databases">
        <authorList>
            <person name="Gutierrez-Valencia J."/>
        </authorList>
    </citation>
    <scope>NUCLEOTIDE SEQUENCE</scope>
</reference>
<dbReference type="SUPFAM" id="SSF81383">
    <property type="entry name" value="F-box domain"/>
    <property type="match status" value="1"/>
</dbReference>
<accession>A0AAV0J199</accession>
<dbReference type="Gene3D" id="1.20.1280.50">
    <property type="match status" value="1"/>
</dbReference>
<evidence type="ECO:0000313" key="1">
    <source>
        <dbReference type="EMBL" id="CAI0403643.1"/>
    </source>
</evidence>
<protein>
    <recommendedName>
        <fullName evidence="3">F-box domain-containing protein</fullName>
    </recommendedName>
</protein>
<dbReference type="AlphaFoldDB" id="A0AAV0J199"/>
<dbReference type="EMBL" id="CAMGYJ010000004">
    <property type="protein sequence ID" value="CAI0403643.1"/>
    <property type="molecule type" value="Genomic_DNA"/>
</dbReference>
<keyword evidence="2" id="KW-1185">Reference proteome</keyword>
<sequence length="157" mass="17714">MLSYSGDRLCFLFPKLHLLLVYSQLAMATQVYYRKRKPITSTSSLFSKLDVDLLLEVLIRLPDPRSAVRCKPVCKLWNSLLPAPYFSPRFLSHHPISFAGEPKPPPLTPSELRELILSFLPLPSHIDPSSPSSIRPRTCSYSVSLRGKSATNCTQRT</sequence>